<proteinExistence type="predicted"/>
<dbReference type="RefSeq" id="WP_261607710.1">
    <property type="nucleotide sequence ID" value="NZ_JAODOR010000016.1"/>
</dbReference>
<dbReference type="SUPFAM" id="SSF53383">
    <property type="entry name" value="PLP-dependent transferases"/>
    <property type="match status" value="1"/>
</dbReference>
<dbReference type="InterPro" id="IPR015424">
    <property type="entry name" value="PyrdxlP-dep_Trfase"/>
</dbReference>
<comment type="caution">
    <text evidence="4">The sequence shown here is derived from an EMBL/GenBank/DDBJ whole genome shotgun (WGS) entry which is preliminary data.</text>
</comment>
<organism evidence="4 5">
    <name type="scientific">Microbacterium memoriense</name>
    <dbReference type="NCBI Taxonomy" id="2978350"/>
    <lineage>
        <taxon>Bacteria</taxon>
        <taxon>Bacillati</taxon>
        <taxon>Actinomycetota</taxon>
        <taxon>Actinomycetes</taxon>
        <taxon>Micrococcales</taxon>
        <taxon>Microbacteriaceae</taxon>
        <taxon>Microbacterium</taxon>
    </lineage>
</organism>
<dbReference type="Proteomes" id="UP001300496">
    <property type="component" value="Unassembled WGS sequence"/>
</dbReference>
<evidence type="ECO:0000256" key="1">
    <source>
        <dbReference type="ARBA" id="ARBA00001933"/>
    </source>
</evidence>
<evidence type="ECO:0000256" key="2">
    <source>
        <dbReference type="ARBA" id="ARBA00022898"/>
    </source>
</evidence>
<comment type="cofactor">
    <cofactor evidence="1">
        <name>pyridoxal 5'-phosphate</name>
        <dbReference type="ChEBI" id="CHEBI:597326"/>
    </cofactor>
</comment>
<dbReference type="Gene3D" id="3.40.640.10">
    <property type="entry name" value="Type I PLP-dependent aspartate aminotransferase-like (Major domain)"/>
    <property type="match status" value="1"/>
</dbReference>
<keyword evidence="4" id="KW-0808">Transferase</keyword>
<protein>
    <submittedName>
        <fullName evidence="4">Aminotransferase class V-fold PLP-dependent enzyme</fullName>
    </submittedName>
</protein>
<dbReference type="InterPro" id="IPR015421">
    <property type="entry name" value="PyrdxlP-dep_Trfase_major"/>
</dbReference>
<evidence type="ECO:0000313" key="4">
    <source>
        <dbReference type="EMBL" id="MCT9003178.1"/>
    </source>
</evidence>
<sequence>MGVERLRDRPRLFSRRAELAAPPAGERPGFAHVASDQVYLDSACQSLRPQPVIDALTDYLLNYGACGGRVRYPWGRRVDDEVARTRALVLDTFGLSARRYSCAFTLNTTSALNLLVGQLPARRYARIITTHTEHNAVFLSTMTAARRAGIPRVVLERAADGRIETSGTDLTDALVVVSAMDNVTGVLTSAMPDLIADVHRAGGAVILDAAQAAPHALSHLRGLGADALCFSAHKMSGPSLGVVVATHEMLTSLELSVVGGGQVAAVTEDAFELLPEPHTRLEAGLQPWGEIIAFGAALGWRSGFRSAAGESLTVHEARLAARLREEIAALPHLRLLSPVGSPLVTVRPERVDGHRLATFLAHAGIMVRSGYFCAHHWLQEREAHPPLVRFSVGAHNTDADIVHTVAVMGRLMRGL</sequence>
<keyword evidence="5" id="KW-1185">Reference proteome</keyword>
<name>A0ABT2PHT6_9MICO</name>
<dbReference type="GO" id="GO:0008483">
    <property type="term" value="F:transaminase activity"/>
    <property type="evidence" value="ECO:0007669"/>
    <property type="project" value="UniProtKB-KW"/>
</dbReference>
<keyword evidence="4" id="KW-0032">Aminotransferase</keyword>
<keyword evidence="2" id="KW-0663">Pyridoxal phosphate</keyword>
<dbReference type="Pfam" id="PF00266">
    <property type="entry name" value="Aminotran_5"/>
    <property type="match status" value="1"/>
</dbReference>
<dbReference type="PANTHER" id="PTHR43586:SF8">
    <property type="entry name" value="CYSTEINE DESULFURASE 1, CHLOROPLASTIC"/>
    <property type="match status" value="1"/>
</dbReference>
<dbReference type="EMBL" id="JAODOR010000016">
    <property type="protein sequence ID" value="MCT9003178.1"/>
    <property type="molecule type" value="Genomic_DNA"/>
</dbReference>
<accession>A0ABT2PHT6</accession>
<reference evidence="4 5" key="1">
    <citation type="journal article" date="2024" name="Int. J. Syst. Evol. Microbiol.">
        <title>Microbacterium memoriense sp. nov., a member of the Actinomycetota from marine beach sediment of the north coast of Portugal.</title>
        <authorList>
            <person name="Santos J.D.N.D."/>
            <person name="Klimek D."/>
            <person name="Calusinska M."/>
            <person name="Lobo-da-Cunha A."/>
            <person name="Catita J."/>
            <person name="Goncalves H."/>
            <person name="Gonzalez I."/>
            <person name="Lage O.M."/>
        </authorList>
    </citation>
    <scope>NUCLEOTIDE SEQUENCE [LARGE SCALE GENOMIC DNA]</scope>
    <source>
        <strain evidence="4 5">PMIC_1C1B</strain>
    </source>
</reference>
<feature type="domain" description="Aminotransferase class V" evidence="3">
    <location>
        <begin position="38"/>
        <end position="401"/>
    </location>
</feature>
<dbReference type="InterPro" id="IPR015422">
    <property type="entry name" value="PyrdxlP-dep_Trfase_small"/>
</dbReference>
<dbReference type="PANTHER" id="PTHR43586">
    <property type="entry name" value="CYSTEINE DESULFURASE"/>
    <property type="match status" value="1"/>
</dbReference>
<evidence type="ECO:0000259" key="3">
    <source>
        <dbReference type="Pfam" id="PF00266"/>
    </source>
</evidence>
<dbReference type="Gene3D" id="3.90.1150.10">
    <property type="entry name" value="Aspartate Aminotransferase, domain 1"/>
    <property type="match status" value="1"/>
</dbReference>
<gene>
    <name evidence="4" type="ORF">N4R40_12490</name>
</gene>
<evidence type="ECO:0000313" key="5">
    <source>
        <dbReference type="Proteomes" id="UP001300496"/>
    </source>
</evidence>
<dbReference type="InterPro" id="IPR000192">
    <property type="entry name" value="Aminotrans_V_dom"/>
</dbReference>